<name>A0A182U615_9DIPT</name>
<accession>A0A182U615</accession>
<organism evidence="1 2">
    <name type="scientific">Anopheles melas</name>
    <dbReference type="NCBI Taxonomy" id="34690"/>
    <lineage>
        <taxon>Eukaryota</taxon>
        <taxon>Metazoa</taxon>
        <taxon>Ecdysozoa</taxon>
        <taxon>Arthropoda</taxon>
        <taxon>Hexapoda</taxon>
        <taxon>Insecta</taxon>
        <taxon>Pterygota</taxon>
        <taxon>Neoptera</taxon>
        <taxon>Endopterygota</taxon>
        <taxon>Diptera</taxon>
        <taxon>Nematocera</taxon>
        <taxon>Culicoidea</taxon>
        <taxon>Culicidae</taxon>
        <taxon>Anophelinae</taxon>
        <taxon>Anopheles</taxon>
    </lineage>
</organism>
<evidence type="ECO:0000313" key="2">
    <source>
        <dbReference type="Proteomes" id="UP000075902"/>
    </source>
</evidence>
<reference evidence="1" key="2">
    <citation type="submission" date="2020-05" db="UniProtKB">
        <authorList>
            <consortium name="EnsemblMetazoa"/>
        </authorList>
    </citation>
    <scope>IDENTIFICATION</scope>
    <source>
        <strain evidence="1">CM1001059</strain>
    </source>
</reference>
<proteinExistence type="predicted"/>
<dbReference type="AlphaFoldDB" id="A0A182U615"/>
<reference evidence="2" key="1">
    <citation type="submission" date="2014-01" db="EMBL/GenBank/DDBJ databases">
        <title>The Genome Sequence of Anopheles melas CM1001059_A (V2).</title>
        <authorList>
            <consortium name="The Broad Institute Genomics Platform"/>
            <person name="Neafsey D.E."/>
            <person name="Besansky N."/>
            <person name="Howell P."/>
            <person name="Walton C."/>
            <person name="Young S.K."/>
            <person name="Zeng Q."/>
            <person name="Gargeya S."/>
            <person name="Fitzgerald M."/>
            <person name="Haas B."/>
            <person name="Abouelleil A."/>
            <person name="Allen A.W."/>
            <person name="Alvarado L."/>
            <person name="Arachchi H.M."/>
            <person name="Berlin A.M."/>
            <person name="Chapman S.B."/>
            <person name="Gainer-Dewar J."/>
            <person name="Goldberg J."/>
            <person name="Griggs A."/>
            <person name="Gujja S."/>
            <person name="Hansen M."/>
            <person name="Howarth C."/>
            <person name="Imamovic A."/>
            <person name="Ireland A."/>
            <person name="Larimer J."/>
            <person name="McCowan C."/>
            <person name="Murphy C."/>
            <person name="Pearson M."/>
            <person name="Poon T.W."/>
            <person name="Priest M."/>
            <person name="Roberts A."/>
            <person name="Saif S."/>
            <person name="Shea T."/>
            <person name="Sisk P."/>
            <person name="Sykes S."/>
            <person name="Wortman J."/>
            <person name="Nusbaum C."/>
            <person name="Birren B."/>
        </authorList>
    </citation>
    <scope>NUCLEOTIDE SEQUENCE [LARGE SCALE GENOMIC DNA]</scope>
    <source>
        <strain evidence="2">CM1001059</strain>
    </source>
</reference>
<dbReference type="Proteomes" id="UP000075902">
    <property type="component" value="Unassembled WGS sequence"/>
</dbReference>
<dbReference type="VEuPathDB" id="VectorBase:AMEC014559"/>
<protein>
    <submittedName>
        <fullName evidence="1">Uncharacterized protein</fullName>
    </submittedName>
</protein>
<evidence type="ECO:0000313" key="1">
    <source>
        <dbReference type="EnsemblMetazoa" id="AMEC014559-PA"/>
    </source>
</evidence>
<sequence>MCCQYFTAEHYTILTSCVPGELVFSFEHRIAPDGHCGLLQLEAGLVLLLFRERNLACAERFRLWRRRRQMHVQWVAQPAQIVLDLRDLPLDVVVLGQIDARLLGRLVQRDQMLAVFHVR</sequence>
<keyword evidence="2" id="KW-1185">Reference proteome</keyword>
<dbReference type="EnsemblMetazoa" id="AMEC014559-RA">
    <property type="protein sequence ID" value="AMEC014559-PA"/>
    <property type="gene ID" value="AMEC014559"/>
</dbReference>